<organism evidence="2 3">
    <name type="scientific">Actinoallomurus oryzae</name>
    <dbReference type="NCBI Taxonomy" id="502180"/>
    <lineage>
        <taxon>Bacteria</taxon>
        <taxon>Bacillati</taxon>
        <taxon>Actinomycetota</taxon>
        <taxon>Actinomycetes</taxon>
        <taxon>Streptosporangiales</taxon>
        <taxon>Thermomonosporaceae</taxon>
        <taxon>Actinoallomurus</taxon>
    </lineage>
</organism>
<sequence length="63" mass="6559">MNEQNEVARGGLPEPPERTGLTTGHDETDDVRAKAAGALQIALDRRDNGGPRNDPPGGPGSPE</sequence>
<evidence type="ECO:0000313" key="3">
    <source>
        <dbReference type="Proteomes" id="UP001500503"/>
    </source>
</evidence>
<dbReference type="Proteomes" id="UP001500503">
    <property type="component" value="Unassembled WGS sequence"/>
</dbReference>
<dbReference type="RefSeq" id="WP_345466993.1">
    <property type="nucleotide sequence ID" value="NZ_BAABHF010000024.1"/>
</dbReference>
<name>A0ABP8Q8F2_9ACTN</name>
<accession>A0ABP8Q8F2</accession>
<feature type="region of interest" description="Disordered" evidence="1">
    <location>
        <begin position="1"/>
        <end position="30"/>
    </location>
</feature>
<keyword evidence="3" id="KW-1185">Reference proteome</keyword>
<evidence type="ECO:0000256" key="1">
    <source>
        <dbReference type="SAM" id="MobiDB-lite"/>
    </source>
</evidence>
<feature type="compositionally biased region" description="Pro residues" evidence="1">
    <location>
        <begin position="53"/>
        <end position="63"/>
    </location>
</feature>
<gene>
    <name evidence="2" type="ORF">GCM10023191_045910</name>
</gene>
<protein>
    <submittedName>
        <fullName evidence="2">Uncharacterized protein</fullName>
    </submittedName>
</protein>
<comment type="caution">
    <text evidence="2">The sequence shown here is derived from an EMBL/GenBank/DDBJ whole genome shotgun (WGS) entry which is preliminary data.</text>
</comment>
<feature type="region of interest" description="Disordered" evidence="1">
    <location>
        <begin position="42"/>
        <end position="63"/>
    </location>
</feature>
<reference evidence="3" key="1">
    <citation type="journal article" date="2019" name="Int. J. Syst. Evol. Microbiol.">
        <title>The Global Catalogue of Microorganisms (GCM) 10K type strain sequencing project: providing services to taxonomists for standard genome sequencing and annotation.</title>
        <authorList>
            <consortium name="The Broad Institute Genomics Platform"/>
            <consortium name="The Broad Institute Genome Sequencing Center for Infectious Disease"/>
            <person name="Wu L."/>
            <person name="Ma J."/>
        </authorList>
    </citation>
    <scope>NUCLEOTIDE SEQUENCE [LARGE SCALE GENOMIC DNA]</scope>
    <source>
        <strain evidence="3">JCM 17933</strain>
    </source>
</reference>
<dbReference type="EMBL" id="BAABHF010000024">
    <property type="protein sequence ID" value="GAA4499301.1"/>
    <property type="molecule type" value="Genomic_DNA"/>
</dbReference>
<evidence type="ECO:0000313" key="2">
    <source>
        <dbReference type="EMBL" id="GAA4499301.1"/>
    </source>
</evidence>
<proteinExistence type="predicted"/>